<keyword evidence="5 8" id="KW-1133">Transmembrane helix</keyword>
<keyword evidence="6 8" id="KW-0472">Membrane</keyword>
<reference evidence="11" key="1">
    <citation type="journal article" date="2017" name="Genome Biol.">
        <title>Comparative genomics reveals high biological diversity and specific adaptations in the industrially and medically important fungal genus Aspergillus.</title>
        <authorList>
            <person name="de Vries R.P."/>
            <person name="Riley R."/>
            <person name="Wiebenga A."/>
            <person name="Aguilar-Osorio G."/>
            <person name="Amillis S."/>
            <person name="Uchima C.A."/>
            <person name="Anderluh G."/>
            <person name="Asadollahi M."/>
            <person name="Askin M."/>
            <person name="Barry K."/>
            <person name="Battaglia E."/>
            <person name="Bayram O."/>
            <person name="Benocci T."/>
            <person name="Braus-Stromeyer S.A."/>
            <person name="Caldana C."/>
            <person name="Canovas D."/>
            <person name="Cerqueira G.C."/>
            <person name="Chen F."/>
            <person name="Chen W."/>
            <person name="Choi C."/>
            <person name="Clum A."/>
            <person name="Dos Santos R.A."/>
            <person name="Damasio A.R."/>
            <person name="Diallinas G."/>
            <person name="Emri T."/>
            <person name="Fekete E."/>
            <person name="Flipphi M."/>
            <person name="Freyberg S."/>
            <person name="Gallo A."/>
            <person name="Gournas C."/>
            <person name="Habgood R."/>
            <person name="Hainaut M."/>
            <person name="Harispe M.L."/>
            <person name="Henrissat B."/>
            <person name="Hilden K.S."/>
            <person name="Hope R."/>
            <person name="Hossain A."/>
            <person name="Karabika E."/>
            <person name="Karaffa L."/>
            <person name="Karanyi Z."/>
            <person name="Krasevec N."/>
            <person name="Kuo A."/>
            <person name="Kusch H."/>
            <person name="LaButti K."/>
            <person name="Lagendijk E.L."/>
            <person name="Lapidus A."/>
            <person name="Levasseur A."/>
            <person name="Lindquist E."/>
            <person name="Lipzen A."/>
            <person name="Logrieco A.F."/>
            <person name="MacCabe A."/>
            <person name="Maekelae M.R."/>
            <person name="Malavazi I."/>
            <person name="Melin P."/>
            <person name="Meyer V."/>
            <person name="Mielnichuk N."/>
            <person name="Miskei M."/>
            <person name="Molnar A.P."/>
            <person name="Mule G."/>
            <person name="Ngan C.Y."/>
            <person name="Orejas M."/>
            <person name="Orosz E."/>
            <person name="Ouedraogo J.P."/>
            <person name="Overkamp K.M."/>
            <person name="Park H.-S."/>
            <person name="Perrone G."/>
            <person name="Piumi F."/>
            <person name="Punt P.J."/>
            <person name="Ram A.F."/>
            <person name="Ramon A."/>
            <person name="Rauscher S."/>
            <person name="Record E."/>
            <person name="Riano-Pachon D.M."/>
            <person name="Robert V."/>
            <person name="Roehrig J."/>
            <person name="Ruller R."/>
            <person name="Salamov A."/>
            <person name="Salih N.S."/>
            <person name="Samson R.A."/>
            <person name="Sandor E."/>
            <person name="Sanguinetti M."/>
            <person name="Schuetze T."/>
            <person name="Sepcic K."/>
            <person name="Shelest E."/>
            <person name="Sherlock G."/>
            <person name="Sophianopoulou V."/>
            <person name="Squina F.M."/>
            <person name="Sun H."/>
            <person name="Susca A."/>
            <person name="Todd R.B."/>
            <person name="Tsang A."/>
            <person name="Unkles S.E."/>
            <person name="van de Wiele N."/>
            <person name="van Rossen-Uffink D."/>
            <person name="Oliveira J.V."/>
            <person name="Vesth T.C."/>
            <person name="Visser J."/>
            <person name="Yu J.-H."/>
            <person name="Zhou M."/>
            <person name="Andersen M.R."/>
            <person name="Archer D.B."/>
            <person name="Baker S.E."/>
            <person name="Benoit I."/>
            <person name="Brakhage A.A."/>
            <person name="Braus G.H."/>
            <person name="Fischer R."/>
            <person name="Frisvad J.C."/>
            <person name="Goldman G.H."/>
            <person name="Houbraken J."/>
            <person name="Oakley B."/>
            <person name="Pocsi I."/>
            <person name="Scazzocchio C."/>
            <person name="Seiboth B."/>
            <person name="vanKuyk P.A."/>
            <person name="Wortman J."/>
            <person name="Dyer P.S."/>
            <person name="Grigoriev I.V."/>
        </authorList>
    </citation>
    <scope>NUCLEOTIDE SEQUENCE [LARGE SCALE GENOMIC DNA]</scope>
    <source>
        <strain evidence="11">CBS 593.65</strain>
    </source>
</reference>
<feature type="transmembrane region" description="Helical" evidence="8">
    <location>
        <begin position="123"/>
        <end position="143"/>
    </location>
</feature>
<gene>
    <name evidence="10" type="ORF">ASPSYDRAFT_147654</name>
</gene>
<evidence type="ECO:0000313" key="11">
    <source>
        <dbReference type="Proteomes" id="UP000184356"/>
    </source>
</evidence>
<dbReference type="PANTHER" id="PTHR48022">
    <property type="entry name" value="PLASTIDIC GLUCOSE TRANSPORTER 4"/>
    <property type="match status" value="1"/>
</dbReference>
<dbReference type="GO" id="GO:0005351">
    <property type="term" value="F:carbohydrate:proton symporter activity"/>
    <property type="evidence" value="ECO:0007669"/>
    <property type="project" value="TreeGrafter"/>
</dbReference>
<dbReference type="Proteomes" id="UP000184356">
    <property type="component" value="Unassembled WGS sequence"/>
</dbReference>
<dbReference type="GO" id="GO:0016020">
    <property type="term" value="C:membrane"/>
    <property type="evidence" value="ECO:0007669"/>
    <property type="project" value="UniProtKB-SubCell"/>
</dbReference>
<evidence type="ECO:0000256" key="7">
    <source>
        <dbReference type="RuleBase" id="RU003346"/>
    </source>
</evidence>
<feature type="domain" description="Major facilitator superfamily (MFS) profile" evidence="9">
    <location>
        <begin position="19"/>
        <end position="465"/>
    </location>
</feature>
<feature type="transmembrane region" description="Helical" evidence="8">
    <location>
        <begin position="438"/>
        <end position="459"/>
    </location>
</feature>
<evidence type="ECO:0000259" key="9">
    <source>
        <dbReference type="PROSITE" id="PS50850"/>
    </source>
</evidence>
<sequence>MGGLQLNVDWKSNRMAILYCLVAAIGALCYGYDTIYYTGIQGMPYFTQDYGEKGPDGKYSLGTTFLSLSASIIYVGEFVGSIIAAPINEYLGRRVVFLTASVCIVVGAVVQACSFGSHAVFYVSRVLIGLGIGQFTATCLIYIGEVAPSAIRGPALMCFQFMQSISQLVGACVNQGTQSIPSAQSYRIPMCLLVVLPGIMLLCLPFIPESPVWYMYKDKTEQAIKALRKINKSNRDYDPTADLETITEQVQTERELARDATWLSLLTDPIERRKLFYACGAMFVQQINGIQFWYTYGVVFAQSIGVADPFTINTIIYVIQIVVVCIAVVLGNKISRRTNLIVCSVGIFVSLITVGGLGTTREADGSFSRGIGIGIVVLAYVNIIFYNFSIGTLSYSIASEMSVGRNRNKITSCAIGVFFVTVWLMVFTSPYMYYDGNLGPMIGFVYGGTTVFLLAYSWFCVGETAGRSNADIERLFQDRVPVREWKTYVITNEDGGVAKKKESKDEQIEMA</sequence>
<feature type="transmembrane region" description="Helical" evidence="8">
    <location>
        <begin position="275"/>
        <end position="294"/>
    </location>
</feature>
<proteinExistence type="inferred from homology"/>
<feature type="transmembrane region" description="Helical" evidence="8">
    <location>
        <begin position="339"/>
        <end position="359"/>
    </location>
</feature>
<comment type="similarity">
    <text evidence="2 7">Belongs to the major facilitator superfamily. Sugar transporter (TC 2.A.1.1) family.</text>
</comment>
<keyword evidence="4 8" id="KW-0812">Transmembrane</keyword>
<evidence type="ECO:0000256" key="4">
    <source>
        <dbReference type="ARBA" id="ARBA00022692"/>
    </source>
</evidence>
<evidence type="ECO:0000256" key="8">
    <source>
        <dbReference type="SAM" id="Phobius"/>
    </source>
</evidence>
<evidence type="ECO:0000256" key="5">
    <source>
        <dbReference type="ARBA" id="ARBA00022989"/>
    </source>
</evidence>
<protein>
    <recommendedName>
        <fullName evidence="9">Major facilitator superfamily (MFS) profile domain-containing protein</fullName>
    </recommendedName>
</protein>
<dbReference type="SUPFAM" id="SSF103473">
    <property type="entry name" value="MFS general substrate transporter"/>
    <property type="match status" value="1"/>
</dbReference>
<dbReference type="VEuPathDB" id="FungiDB:ASPSYDRAFT_147654"/>
<dbReference type="NCBIfam" id="TIGR00879">
    <property type="entry name" value="SP"/>
    <property type="match status" value="1"/>
</dbReference>
<accession>A0A1L9TLR0</accession>
<dbReference type="InterPro" id="IPR050360">
    <property type="entry name" value="MFS_Sugar_Transporters"/>
</dbReference>
<feature type="transmembrane region" description="Helical" evidence="8">
    <location>
        <begin position="59"/>
        <end position="83"/>
    </location>
</feature>
<feature type="transmembrane region" description="Helical" evidence="8">
    <location>
        <begin position="410"/>
        <end position="432"/>
    </location>
</feature>
<dbReference type="Pfam" id="PF00083">
    <property type="entry name" value="Sugar_tr"/>
    <property type="match status" value="1"/>
</dbReference>
<feature type="transmembrane region" description="Helical" evidence="8">
    <location>
        <begin position="314"/>
        <end position="332"/>
    </location>
</feature>
<dbReference type="PANTHER" id="PTHR48022:SF77">
    <property type="entry name" value="MAJOR FACILITATOR SUPERFAMILY (MFS) PROFILE DOMAIN-CONTAINING PROTEIN"/>
    <property type="match status" value="1"/>
</dbReference>
<dbReference type="EMBL" id="KV878584">
    <property type="protein sequence ID" value="OJJ60364.1"/>
    <property type="molecule type" value="Genomic_DNA"/>
</dbReference>
<feature type="transmembrane region" description="Helical" evidence="8">
    <location>
        <begin position="16"/>
        <end position="39"/>
    </location>
</feature>
<dbReference type="AlphaFoldDB" id="A0A1L9TLR0"/>
<feature type="transmembrane region" description="Helical" evidence="8">
    <location>
        <begin position="371"/>
        <end position="398"/>
    </location>
</feature>
<evidence type="ECO:0000256" key="3">
    <source>
        <dbReference type="ARBA" id="ARBA00022448"/>
    </source>
</evidence>
<evidence type="ECO:0000313" key="10">
    <source>
        <dbReference type="EMBL" id="OJJ60364.1"/>
    </source>
</evidence>
<dbReference type="InterPro" id="IPR005828">
    <property type="entry name" value="MFS_sugar_transport-like"/>
</dbReference>
<dbReference type="Gene3D" id="1.20.1250.20">
    <property type="entry name" value="MFS general substrate transporter like domains"/>
    <property type="match status" value="1"/>
</dbReference>
<evidence type="ECO:0000256" key="6">
    <source>
        <dbReference type="ARBA" id="ARBA00023136"/>
    </source>
</evidence>
<dbReference type="GeneID" id="63757813"/>
<organism evidence="10 11">
    <name type="scientific">Aspergillus sydowii CBS 593.65</name>
    <dbReference type="NCBI Taxonomy" id="1036612"/>
    <lineage>
        <taxon>Eukaryota</taxon>
        <taxon>Fungi</taxon>
        <taxon>Dikarya</taxon>
        <taxon>Ascomycota</taxon>
        <taxon>Pezizomycotina</taxon>
        <taxon>Eurotiomycetes</taxon>
        <taxon>Eurotiomycetidae</taxon>
        <taxon>Eurotiales</taxon>
        <taxon>Aspergillaceae</taxon>
        <taxon>Aspergillus</taxon>
        <taxon>Aspergillus subgen. Nidulantes</taxon>
    </lineage>
</organism>
<dbReference type="RefSeq" id="XP_040704170.1">
    <property type="nucleotide sequence ID" value="XM_040841740.1"/>
</dbReference>
<dbReference type="InterPro" id="IPR020846">
    <property type="entry name" value="MFS_dom"/>
</dbReference>
<name>A0A1L9TLR0_9EURO</name>
<dbReference type="InterPro" id="IPR005829">
    <property type="entry name" value="Sugar_transporter_CS"/>
</dbReference>
<feature type="transmembrane region" description="Helical" evidence="8">
    <location>
        <begin position="95"/>
        <end position="117"/>
    </location>
</feature>
<dbReference type="PROSITE" id="PS00217">
    <property type="entry name" value="SUGAR_TRANSPORT_2"/>
    <property type="match status" value="1"/>
</dbReference>
<comment type="subcellular location">
    <subcellularLocation>
        <location evidence="1">Membrane</location>
        <topology evidence="1">Multi-pass membrane protein</topology>
    </subcellularLocation>
</comment>
<evidence type="ECO:0000256" key="2">
    <source>
        <dbReference type="ARBA" id="ARBA00010992"/>
    </source>
</evidence>
<feature type="transmembrane region" description="Helical" evidence="8">
    <location>
        <begin position="186"/>
        <end position="207"/>
    </location>
</feature>
<evidence type="ECO:0000256" key="1">
    <source>
        <dbReference type="ARBA" id="ARBA00004141"/>
    </source>
</evidence>
<dbReference type="FunFam" id="1.20.1250.20:FF:000078">
    <property type="entry name" value="MFS maltose transporter, putative"/>
    <property type="match status" value="1"/>
</dbReference>
<dbReference type="InterPro" id="IPR003663">
    <property type="entry name" value="Sugar/inositol_transpt"/>
</dbReference>
<dbReference type="OrthoDB" id="6133115at2759"/>
<dbReference type="PROSITE" id="PS50850">
    <property type="entry name" value="MFS"/>
    <property type="match status" value="1"/>
</dbReference>
<dbReference type="STRING" id="1036612.A0A1L9TLR0"/>
<keyword evidence="3 7" id="KW-0813">Transport</keyword>
<keyword evidence="11" id="KW-1185">Reference proteome</keyword>
<dbReference type="InterPro" id="IPR036259">
    <property type="entry name" value="MFS_trans_sf"/>
</dbReference>